<reference evidence="2" key="1">
    <citation type="submission" date="2021-12" db="EMBL/GenBank/DDBJ databases">
        <authorList>
            <person name="King R."/>
        </authorList>
    </citation>
    <scope>NUCLEOTIDE SEQUENCE</scope>
</reference>
<dbReference type="Proteomes" id="UP001152759">
    <property type="component" value="Chromosome 5"/>
</dbReference>
<sequence>MCRHSDSSLSSENSPTPQVKRHYDDKSVVQEVYELVDKGVRVVEQLRSSFSKLRSESGKYSWKEFMDTDNPPLDEVIENQQRPAAMILSGSRGETKATLIA</sequence>
<protein>
    <submittedName>
        <fullName evidence="2">Uncharacterized protein</fullName>
    </submittedName>
</protein>
<feature type="region of interest" description="Disordered" evidence="1">
    <location>
        <begin position="1"/>
        <end position="23"/>
    </location>
</feature>
<organism evidence="2 3">
    <name type="scientific">Bemisia tabaci</name>
    <name type="common">Sweetpotato whitefly</name>
    <name type="synonym">Aleurodes tabaci</name>
    <dbReference type="NCBI Taxonomy" id="7038"/>
    <lineage>
        <taxon>Eukaryota</taxon>
        <taxon>Metazoa</taxon>
        <taxon>Ecdysozoa</taxon>
        <taxon>Arthropoda</taxon>
        <taxon>Hexapoda</taxon>
        <taxon>Insecta</taxon>
        <taxon>Pterygota</taxon>
        <taxon>Neoptera</taxon>
        <taxon>Paraneoptera</taxon>
        <taxon>Hemiptera</taxon>
        <taxon>Sternorrhyncha</taxon>
        <taxon>Aleyrodoidea</taxon>
        <taxon>Aleyrodidae</taxon>
        <taxon>Aleyrodinae</taxon>
        <taxon>Bemisia</taxon>
    </lineage>
</organism>
<evidence type="ECO:0000313" key="2">
    <source>
        <dbReference type="EMBL" id="CAH0391041.1"/>
    </source>
</evidence>
<dbReference type="AlphaFoldDB" id="A0A9P0AHX1"/>
<dbReference type="EMBL" id="OU963866">
    <property type="protein sequence ID" value="CAH0391041.1"/>
    <property type="molecule type" value="Genomic_DNA"/>
</dbReference>
<name>A0A9P0AHX1_BEMTA</name>
<evidence type="ECO:0000313" key="3">
    <source>
        <dbReference type="Proteomes" id="UP001152759"/>
    </source>
</evidence>
<keyword evidence="3" id="KW-1185">Reference proteome</keyword>
<accession>A0A9P0AHX1</accession>
<feature type="compositionally biased region" description="Polar residues" evidence="1">
    <location>
        <begin position="7"/>
        <end position="17"/>
    </location>
</feature>
<gene>
    <name evidence="2" type="ORF">BEMITA_LOCUS9702</name>
</gene>
<proteinExistence type="predicted"/>
<evidence type="ECO:0000256" key="1">
    <source>
        <dbReference type="SAM" id="MobiDB-lite"/>
    </source>
</evidence>